<dbReference type="PROSITE" id="PS50089">
    <property type="entry name" value="ZF_RING_2"/>
    <property type="match status" value="1"/>
</dbReference>
<dbReference type="Proteomes" id="UP001419268">
    <property type="component" value="Unassembled WGS sequence"/>
</dbReference>
<feature type="domain" description="RING-type" evidence="12">
    <location>
        <begin position="114"/>
        <end position="156"/>
    </location>
</feature>
<keyword evidence="6 11" id="KW-1133">Transmembrane helix</keyword>
<name>A0AAP0JJ53_9MAGN</name>
<dbReference type="GO" id="GO:0008270">
    <property type="term" value="F:zinc ion binding"/>
    <property type="evidence" value="ECO:0007669"/>
    <property type="project" value="UniProtKB-KW"/>
</dbReference>
<dbReference type="EMBL" id="JBBNAG010000005">
    <property type="protein sequence ID" value="KAK9133802.1"/>
    <property type="molecule type" value="Genomic_DNA"/>
</dbReference>
<dbReference type="InterPro" id="IPR013083">
    <property type="entry name" value="Znf_RING/FYVE/PHD"/>
</dbReference>
<evidence type="ECO:0000313" key="14">
    <source>
        <dbReference type="Proteomes" id="UP001419268"/>
    </source>
</evidence>
<dbReference type="Pfam" id="PF13639">
    <property type="entry name" value="zf-RING_2"/>
    <property type="match status" value="1"/>
</dbReference>
<keyword evidence="9" id="KW-0863">Zinc-finger</keyword>
<evidence type="ECO:0000256" key="11">
    <source>
        <dbReference type="SAM" id="Phobius"/>
    </source>
</evidence>
<dbReference type="AlphaFoldDB" id="A0AAP0JJ53"/>
<evidence type="ECO:0000256" key="10">
    <source>
        <dbReference type="SAM" id="MobiDB-lite"/>
    </source>
</evidence>
<dbReference type="SUPFAM" id="SSF57850">
    <property type="entry name" value="RING/U-box"/>
    <property type="match status" value="1"/>
</dbReference>
<reference evidence="13 14" key="1">
    <citation type="submission" date="2024-01" db="EMBL/GenBank/DDBJ databases">
        <title>Genome assemblies of Stephania.</title>
        <authorList>
            <person name="Yang L."/>
        </authorList>
    </citation>
    <scope>NUCLEOTIDE SEQUENCE [LARGE SCALE GENOMIC DNA]</scope>
    <source>
        <strain evidence="13">JXDWG</strain>
        <tissue evidence="13">Leaf</tissue>
    </source>
</reference>
<sequence length="174" mass="18978">MDDPHHLSPTATPPSLPPAPSLQPHHSKTLSFDAIVIIAAMLCAIVCALGLNNSLLQCIIVCSRRAFTDPVEWYTSRRMNTGLKKKDMVALPTSTYASTSSSSSSSSSTSHHQCAICLVEYMEGDDIRVLPKCSHRFHVACIDTWLEARSSCPTCRRWLKAHGCMAPLPIVATV</sequence>
<feature type="region of interest" description="Disordered" evidence="10">
    <location>
        <begin position="1"/>
        <end position="23"/>
    </location>
</feature>
<dbReference type="GO" id="GO:0016567">
    <property type="term" value="P:protein ubiquitination"/>
    <property type="evidence" value="ECO:0007669"/>
    <property type="project" value="InterPro"/>
</dbReference>
<evidence type="ECO:0000256" key="8">
    <source>
        <dbReference type="ARBA" id="ARBA00024209"/>
    </source>
</evidence>
<dbReference type="PANTHER" id="PTHR46905:SF22">
    <property type="entry name" value="RING-TYPE E3 UBIQUITIN TRANSFERASE"/>
    <property type="match status" value="1"/>
</dbReference>
<keyword evidence="2" id="KW-0808">Transferase</keyword>
<dbReference type="SMART" id="SM00184">
    <property type="entry name" value="RING"/>
    <property type="match status" value="1"/>
</dbReference>
<evidence type="ECO:0000313" key="13">
    <source>
        <dbReference type="EMBL" id="KAK9133802.1"/>
    </source>
</evidence>
<evidence type="ECO:0000259" key="12">
    <source>
        <dbReference type="PROSITE" id="PS50089"/>
    </source>
</evidence>
<evidence type="ECO:0000256" key="6">
    <source>
        <dbReference type="ARBA" id="ARBA00022989"/>
    </source>
</evidence>
<evidence type="ECO:0000256" key="4">
    <source>
        <dbReference type="ARBA" id="ARBA00022723"/>
    </source>
</evidence>
<dbReference type="PANTHER" id="PTHR46905">
    <property type="entry name" value="RING-H2 FINGER PROTEIN ATL78"/>
    <property type="match status" value="1"/>
</dbReference>
<comment type="subcellular location">
    <subcellularLocation>
        <location evidence="1">Membrane</location>
        <topology evidence="1">Single-pass membrane protein</topology>
    </subcellularLocation>
</comment>
<keyword evidence="14" id="KW-1185">Reference proteome</keyword>
<evidence type="ECO:0000256" key="2">
    <source>
        <dbReference type="ARBA" id="ARBA00022679"/>
    </source>
</evidence>
<dbReference type="InterPro" id="IPR044602">
    <property type="entry name" value="ATL10/ATL72-79-like"/>
</dbReference>
<evidence type="ECO:0000256" key="9">
    <source>
        <dbReference type="PROSITE-ProRule" id="PRU00175"/>
    </source>
</evidence>
<keyword evidence="3 11" id="KW-0812">Transmembrane</keyword>
<keyword evidence="5" id="KW-0862">Zinc</keyword>
<dbReference type="Gene3D" id="3.30.40.10">
    <property type="entry name" value="Zinc/RING finger domain, C3HC4 (zinc finger)"/>
    <property type="match status" value="1"/>
</dbReference>
<comment type="similarity">
    <text evidence="8">Belongs to the RING-type zinc finger family. ATL subfamily.</text>
</comment>
<evidence type="ECO:0000256" key="3">
    <source>
        <dbReference type="ARBA" id="ARBA00022692"/>
    </source>
</evidence>
<dbReference type="InterPro" id="IPR001841">
    <property type="entry name" value="Znf_RING"/>
</dbReference>
<dbReference type="GO" id="GO:0016020">
    <property type="term" value="C:membrane"/>
    <property type="evidence" value="ECO:0007669"/>
    <property type="project" value="UniProtKB-SubCell"/>
</dbReference>
<protein>
    <recommendedName>
        <fullName evidence="12">RING-type domain-containing protein</fullName>
    </recommendedName>
</protein>
<feature type="compositionally biased region" description="Pro residues" evidence="10">
    <location>
        <begin position="11"/>
        <end position="21"/>
    </location>
</feature>
<evidence type="ECO:0000256" key="1">
    <source>
        <dbReference type="ARBA" id="ARBA00004167"/>
    </source>
</evidence>
<organism evidence="13 14">
    <name type="scientific">Stephania cephalantha</name>
    <dbReference type="NCBI Taxonomy" id="152367"/>
    <lineage>
        <taxon>Eukaryota</taxon>
        <taxon>Viridiplantae</taxon>
        <taxon>Streptophyta</taxon>
        <taxon>Embryophyta</taxon>
        <taxon>Tracheophyta</taxon>
        <taxon>Spermatophyta</taxon>
        <taxon>Magnoliopsida</taxon>
        <taxon>Ranunculales</taxon>
        <taxon>Menispermaceae</taxon>
        <taxon>Menispermoideae</taxon>
        <taxon>Cissampelideae</taxon>
        <taxon>Stephania</taxon>
    </lineage>
</organism>
<evidence type="ECO:0000256" key="5">
    <source>
        <dbReference type="ARBA" id="ARBA00022833"/>
    </source>
</evidence>
<proteinExistence type="inferred from homology"/>
<evidence type="ECO:0000256" key="7">
    <source>
        <dbReference type="ARBA" id="ARBA00023136"/>
    </source>
</evidence>
<accession>A0AAP0JJ53</accession>
<keyword evidence="7 11" id="KW-0472">Membrane</keyword>
<comment type="caution">
    <text evidence="13">The sequence shown here is derived from an EMBL/GenBank/DDBJ whole genome shotgun (WGS) entry which is preliminary data.</text>
</comment>
<keyword evidence="4" id="KW-0479">Metal-binding</keyword>
<dbReference type="GO" id="GO:0016740">
    <property type="term" value="F:transferase activity"/>
    <property type="evidence" value="ECO:0007669"/>
    <property type="project" value="UniProtKB-KW"/>
</dbReference>
<feature type="transmembrane region" description="Helical" evidence="11">
    <location>
        <begin position="30"/>
        <end position="51"/>
    </location>
</feature>
<gene>
    <name evidence="13" type="ORF">Scep_013330</name>
</gene>